<proteinExistence type="predicted"/>
<evidence type="ECO:0000313" key="4">
    <source>
        <dbReference type="Proteomes" id="UP001597145"/>
    </source>
</evidence>
<gene>
    <name evidence="3" type="ORF">ACFSCY_32910</name>
</gene>
<dbReference type="EMBL" id="JBHUCP010000033">
    <property type="protein sequence ID" value="MFD1534227.1"/>
    <property type="molecule type" value="Genomic_DNA"/>
</dbReference>
<organism evidence="3 4">
    <name type="scientific">Pseudonocardia aurantiaca</name>
    <dbReference type="NCBI Taxonomy" id="75290"/>
    <lineage>
        <taxon>Bacteria</taxon>
        <taxon>Bacillati</taxon>
        <taxon>Actinomycetota</taxon>
        <taxon>Actinomycetes</taxon>
        <taxon>Pseudonocardiales</taxon>
        <taxon>Pseudonocardiaceae</taxon>
        <taxon>Pseudonocardia</taxon>
    </lineage>
</organism>
<dbReference type="Gene3D" id="3.40.50.1950">
    <property type="entry name" value="Flavin prenyltransferase-like"/>
    <property type="match status" value="1"/>
</dbReference>
<keyword evidence="4" id="KW-1185">Reference proteome</keyword>
<dbReference type="InterPro" id="IPR003382">
    <property type="entry name" value="Flavoprotein"/>
</dbReference>
<name>A0ABW4FUK9_9PSEU</name>
<dbReference type="Pfam" id="PF02441">
    <property type="entry name" value="Flavoprotein"/>
    <property type="match status" value="1"/>
</dbReference>
<dbReference type="InterPro" id="IPR036551">
    <property type="entry name" value="Flavin_trans-like"/>
</dbReference>
<evidence type="ECO:0000259" key="2">
    <source>
        <dbReference type="Pfam" id="PF02441"/>
    </source>
</evidence>
<evidence type="ECO:0000256" key="1">
    <source>
        <dbReference type="SAM" id="MobiDB-lite"/>
    </source>
</evidence>
<dbReference type="PANTHER" id="PTHR14359">
    <property type="entry name" value="HOMO-OLIGOMERIC FLAVIN CONTAINING CYS DECARBOXYLASE FAMILY"/>
    <property type="match status" value="1"/>
</dbReference>
<feature type="region of interest" description="Disordered" evidence="1">
    <location>
        <begin position="58"/>
        <end position="79"/>
    </location>
</feature>
<protein>
    <submittedName>
        <fullName evidence="3">Flavoprotein</fullName>
    </submittedName>
</protein>
<dbReference type="PANTHER" id="PTHR14359:SF6">
    <property type="entry name" value="PHOSPHOPANTOTHENOYLCYSTEINE DECARBOXYLASE"/>
    <property type="match status" value="1"/>
</dbReference>
<dbReference type="SUPFAM" id="SSF52507">
    <property type="entry name" value="Homo-oligomeric flavin-containing Cys decarboxylases, HFCD"/>
    <property type="match status" value="1"/>
</dbReference>
<evidence type="ECO:0000313" key="3">
    <source>
        <dbReference type="EMBL" id="MFD1534227.1"/>
    </source>
</evidence>
<feature type="domain" description="Flavoprotein" evidence="2">
    <location>
        <begin position="8"/>
        <end position="132"/>
    </location>
</feature>
<sequence length="188" mass="20019">MTGSQPVIGLIASGAGGVETIRAGFVEPARDRGWQVAITLTPTAARWLDDTGERDRLDRAAGLPVRSRPRMPGERSPHPPVDCHVIAPASANTFAKLALGVADNQALTTAVEAIGHGAVPVVVFPRVNAAHVRHPAWPSHVAALESAGVHLVQGEDVWPLYEPREADPDRQLPWPEIIDLVARLTDSG</sequence>
<comment type="caution">
    <text evidence="3">The sequence shown here is derived from an EMBL/GenBank/DDBJ whole genome shotgun (WGS) entry which is preliminary data.</text>
</comment>
<reference evidence="4" key="1">
    <citation type="journal article" date="2019" name="Int. J. Syst. Evol. Microbiol.">
        <title>The Global Catalogue of Microorganisms (GCM) 10K type strain sequencing project: providing services to taxonomists for standard genome sequencing and annotation.</title>
        <authorList>
            <consortium name="The Broad Institute Genomics Platform"/>
            <consortium name="The Broad Institute Genome Sequencing Center for Infectious Disease"/>
            <person name="Wu L."/>
            <person name="Ma J."/>
        </authorList>
    </citation>
    <scope>NUCLEOTIDE SEQUENCE [LARGE SCALE GENOMIC DNA]</scope>
    <source>
        <strain evidence="4">JCM 12165</strain>
    </source>
</reference>
<dbReference type="Proteomes" id="UP001597145">
    <property type="component" value="Unassembled WGS sequence"/>
</dbReference>
<accession>A0ABW4FUK9</accession>
<dbReference type="RefSeq" id="WP_343984781.1">
    <property type="nucleotide sequence ID" value="NZ_BAAAJG010000025.1"/>
</dbReference>